<keyword evidence="3" id="KW-1185">Reference proteome</keyword>
<feature type="compositionally biased region" description="Basic and acidic residues" evidence="1">
    <location>
        <begin position="33"/>
        <end position="47"/>
    </location>
</feature>
<sequence>MSNLFQEKESVISQSVIQNNQQAKTNVNQAKSEVPEQKQKKNDKEEQKVNLTEVLEPYINESGQFFPKSLQFFHTQKLNLDKPVVATSFAENLQFEGKFLGNIVDDTDALLQKKKILDGKNEIFICECGDKFDNYHTLYNHQRNKCKLNNQQNEEQQQQKQEAPKNTGRGRPKKHLYKKENDVSKNVEQSLKEQVTKLWEKSTLAKNRAEILKQLVFKEDLTNLFRYCQDQQMKIEGSCNPFDGLPTQKQINPSAKPILNPVLAYIQKIEEQDLKLSEIGSQTTCDQIFSIFLLNLSRILQLRAYRVVCIIFKALRECMNKHMYKLMKQQNQNFFFNIDNRGLELNNNQKQKKLQYCEIESAGFLFVAKQNRLNKIKNRVHVNISK</sequence>
<evidence type="ECO:0000313" key="2">
    <source>
        <dbReference type="EMBL" id="KRX05104.1"/>
    </source>
</evidence>
<feature type="region of interest" description="Disordered" evidence="1">
    <location>
        <begin position="150"/>
        <end position="183"/>
    </location>
</feature>
<protein>
    <submittedName>
        <fullName evidence="2">Uncharacterized protein</fullName>
    </submittedName>
</protein>
<proteinExistence type="predicted"/>
<accession>A0A0V0QSZ7</accession>
<dbReference type="InParanoid" id="A0A0V0QSZ7"/>
<dbReference type="OrthoDB" id="10622504at2759"/>
<gene>
    <name evidence="2" type="ORF">PPERSA_06738</name>
</gene>
<evidence type="ECO:0000313" key="3">
    <source>
        <dbReference type="Proteomes" id="UP000054937"/>
    </source>
</evidence>
<dbReference type="EMBL" id="LDAU01000110">
    <property type="protein sequence ID" value="KRX05104.1"/>
    <property type="molecule type" value="Genomic_DNA"/>
</dbReference>
<feature type="compositionally biased region" description="Low complexity" evidence="1">
    <location>
        <begin position="150"/>
        <end position="161"/>
    </location>
</feature>
<comment type="caution">
    <text evidence="2">The sequence shown here is derived from an EMBL/GenBank/DDBJ whole genome shotgun (WGS) entry which is preliminary data.</text>
</comment>
<name>A0A0V0QSZ7_PSEPJ</name>
<evidence type="ECO:0000256" key="1">
    <source>
        <dbReference type="SAM" id="MobiDB-lite"/>
    </source>
</evidence>
<dbReference type="Proteomes" id="UP000054937">
    <property type="component" value="Unassembled WGS sequence"/>
</dbReference>
<feature type="region of interest" description="Disordered" evidence="1">
    <location>
        <begin position="22"/>
        <end position="47"/>
    </location>
</feature>
<reference evidence="2 3" key="1">
    <citation type="journal article" date="2015" name="Sci. Rep.">
        <title>Genome of the facultative scuticociliatosis pathogen Pseudocohnilembus persalinus provides insight into its virulence through horizontal gene transfer.</title>
        <authorList>
            <person name="Xiong J."/>
            <person name="Wang G."/>
            <person name="Cheng J."/>
            <person name="Tian M."/>
            <person name="Pan X."/>
            <person name="Warren A."/>
            <person name="Jiang C."/>
            <person name="Yuan D."/>
            <person name="Miao W."/>
        </authorList>
    </citation>
    <scope>NUCLEOTIDE SEQUENCE [LARGE SCALE GENOMIC DNA]</scope>
    <source>
        <strain evidence="2">36N120E</strain>
    </source>
</reference>
<dbReference type="AlphaFoldDB" id="A0A0V0QSZ7"/>
<feature type="compositionally biased region" description="Basic residues" evidence="1">
    <location>
        <begin position="168"/>
        <end position="177"/>
    </location>
</feature>
<organism evidence="2 3">
    <name type="scientific">Pseudocohnilembus persalinus</name>
    <name type="common">Ciliate</name>
    <dbReference type="NCBI Taxonomy" id="266149"/>
    <lineage>
        <taxon>Eukaryota</taxon>
        <taxon>Sar</taxon>
        <taxon>Alveolata</taxon>
        <taxon>Ciliophora</taxon>
        <taxon>Intramacronucleata</taxon>
        <taxon>Oligohymenophorea</taxon>
        <taxon>Scuticociliatia</taxon>
        <taxon>Philasterida</taxon>
        <taxon>Pseudocohnilembidae</taxon>
        <taxon>Pseudocohnilembus</taxon>
    </lineage>
</organism>
<feature type="compositionally biased region" description="Polar residues" evidence="1">
    <location>
        <begin position="22"/>
        <end position="31"/>
    </location>
</feature>